<sequence>MSNNYFNKYLKYKKLHLNLKKNPNIKDGMRPTLSLTLDPISQRKEQKIQFVSDRIKHMSKEDVECIFSQIKPQIKNINIDFNKICEIKGRKIIKVNKIIYISLEEGFEKEITEIVNMGFYMSSGKSRQTGLENIWLPTTGISSNGIIPDCNQIKLNKLEDEYLTYLDSDATLDNKYKKSLELEPYLRFINKINVVISIRLSELEVLDMFKQMKDMSEICDTILQNQVYSFI</sequence>
<proteinExistence type="predicted"/>
<evidence type="ECO:0000313" key="1">
    <source>
        <dbReference type="EMBL" id="QHS77486.1"/>
    </source>
</evidence>
<dbReference type="AlphaFoldDB" id="A0A6C0ACN3"/>
<reference evidence="1" key="1">
    <citation type="journal article" date="2020" name="Nature">
        <title>Giant virus diversity and host interactions through global metagenomics.</title>
        <authorList>
            <person name="Schulz F."/>
            <person name="Roux S."/>
            <person name="Paez-Espino D."/>
            <person name="Jungbluth S."/>
            <person name="Walsh D.A."/>
            <person name="Denef V.J."/>
            <person name="McMahon K.D."/>
            <person name="Konstantinidis K.T."/>
            <person name="Eloe-Fadrosh E.A."/>
            <person name="Kyrpides N.C."/>
            <person name="Woyke T."/>
        </authorList>
    </citation>
    <scope>NUCLEOTIDE SEQUENCE</scope>
    <source>
        <strain evidence="1">GVMAG-S-1004661-13</strain>
    </source>
</reference>
<name>A0A6C0ACN3_9ZZZZ</name>
<accession>A0A6C0ACN3</accession>
<dbReference type="EMBL" id="MN740550">
    <property type="protein sequence ID" value="QHS77486.1"/>
    <property type="molecule type" value="Genomic_DNA"/>
</dbReference>
<organism evidence="1">
    <name type="scientific">viral metagenome</name>
    <dbReference type="NCBI Taxonomy" id="1070528"/>
    <lineage>
        <taxon>unclassified sequences</taxon>
        <taxon>metagenomes</taxon>
        <taxon>organismal metagenomes</taxon>
    </lineage>
</organism>
<protein>
    <submittedName>
        <fullName evidence="1">Uncharacterized protein</fullName>
    </submittedName>
</protein>